<dbReference type="EMBL" id="CAJNRE010007795">
    <property type="protein sequence ID" value="CAF2068078.1"/>
    <property type="molecule type" value="Genomic_DNA"/>
</dbReference>
<proteinExistence type="predicted"/>
<accession>A0A816R1X6</accession>
<sequence length="304" mass="35435">MVESISKNNYQFIKNCEKYFDFNSPEQVVLSSPNEPIELTYFIPIDSTLSFMLKSPQLLLEISENIQQQRINVEHDSDLMFSIRDVHYGNRFDEDNLLIQLYLDDIGLTNPVSAKRDKHKMTMGVIGPSPLRELIGFHATTSLPRDLMHDFIEGICPVIIISLLKQASALRIITYIRIQERMENFQYGKFDSSNQPPPLLVKHLQKDHMVATAAQKLCFFKLFPIISNDVVDLLPSFIVYKVLREILDLLLLYPFRKKWLHVLGELCETFYETMLSHFPDKITPKAHFIREYKYMINDFGPAVR</sequence>
<reference evidence="1" key="1">
    <citation type="submission" date="2021-02" db="EMBL/GenBank/DDBJ databases">
        <authorList>
            <person name="Nowell W R."/>
        </authorList>
    </citation>
    <scope>NUCLEOTIDE SEQUENCE</scope>
</reference>
<evidence type="ECO:0000313" key="2">
    <source>
        <dbReference type="Proteomes" id="UP000663824"/>
    </source>
</evidence>
<comment type="caution">
    <text evidence="1">The sequence shown here is derived from an EMBL/GenBank/DDBJ whole genome shotgun (WGS) entry which is preliminary data.</text>
</comment>
<evidence type="ECO:0000313" key="1">
    <source>
        <dbReference type="EMBL" id="CAF2068078.1"/>
    </source>
</evidence>
<organism evidence="1 2">
    <name type="scientific">Rotaria magnacalcarata</name>
    <dbReference type="NCBI Taxonomy" id="392030"/>
    <lineage>
        <taxon>Eukaryota</taxon>
        <taxon>Metazoa</taxon>
        <taxon>Spiralia</taxon>
        <taxon>Gnathifera</taxon>
        <taxon>Rotifera</taxon>
        <taxon>Eurotatoria</taxon>
        <taxon>Bdelloidea</taxon>
        <taxon>Philodinida</taxon>
        <taxon>Philodinidae</taxon>
        <taxon>Rotaria</taxon>
    </lineage>
</organism>
<gene>
    <name evidence="1" type="ORF">MBJ925_LOCUS16218</name>
</gene>
<dbReference type="AlphaFoldDB" id="A0A816R1X6"/>
<protein>
    <submittedName>
        <fullName evidence="1">Uncharacterized protein</fullName>
    </submittedName>
</protein>
<dbReference type="Proteomes" id="UP000663824">
    <property type="component" value="Unassembled WGS sequence"/>
</dbReference>
<name>A0A816R1X6_9BILA</name>